<feature type="domain" description="Wings apart-like protein C-terminal" evidence="3">
    <location>
        <begin position="254"/>
        <end position="311"/>
    </location>
</feature>
<feature type="compositionally biased region" description="Low complexity" evidence="2">
    <location>
        <begin position="109"/>
        <end position="126"/>
    </location>
</feature>
<dbReference type="Pfam" id="PF07814">
    <property type="entry name" value="WAPL"/>
    <property type="match status" value="2"/>
</dbReference>
<evidence type="ECO:0000259" key="3">
    <source>
        <dbReference type="Pfam" id="PF07814"/>
    </source>
</evidence>
<feature type="domain" description="Wings apart-like protein C-terminal" evidence="3">
    <location>
        <begin position="339"/>
        <end position="608"/>
    </location>
</feature>
<dbReference type="InterPro" id="IPR022771">
    <property type="entry name" value="WAPL_C"/>
</dbReference>
<sequence length="856" mass="93010">MPTTSFNSRTYSRKSVKRKSESIKQSTPESKRRKFDQDPEQEDSTDVEEDPPPPRPQPPRDLSQIFEAVTSSTPSSPEKSPGKLAKRMLSRSRTESSIASGSGSGGGSKNSSTSSILSRTPSLPNTFKPPNPPPPSPTKPAEAKQSPMPRPKMTGRTYAGSSRSFLVPIPVNPASLEQLQEELDDEFASRESYTSLRTRWGVDESEDDPYAYGSPTRSGSNVSTPNGSPSKRGKGKGKARPEPVPLANGMMNPLKSITELRNQGESRRFLDEVGYLWEGLDKSGGLGLRRASALEITTKLCESEFARKAKAADFIGPTWDLLRTAGGGQGEDRASPSLFFKWLYLTSQQIMDILLAFFATLVSRDPASFSDLAQRPSSSLTSTLFSLLETSSPSTDPLTCISDAAQLRKLGFSKKDQYLLTTIHTAISNASLFPDSTGLSTSLLASHCLTSLPSSVLAPTSTNMKALMSTLRSHLSPLLASPMSTFIVTSLYNDPHIAFLHIHNALSLLDTYLLAGWAPQLEDDIPANQQELEDARDTWLSEGLFALGVYMEAVNSGRNGGTERENDKTRECSLVTLRLLVGLTHSDPVWCARLTKDALCFGFIIRAILRGHSTRLGKVKEEPEANGKVKQEQSAGPRNGNGNGRAHGKQNGKRSVKVEEDSDEESDGAAKTDGAEEALDTLCLALGLLTNLVQVDDQVKNTLRETYISPHCTLPKCLTACKCTHQITALEALARVYRELLPTPPLANVKRESSPEPTDPSILLAAEESQLLLSHLSLLFGLLMLDNAENQATLLALLPLPAAPCKYRGDSAKVDVLVAQAREFVYIYAGAEDGDAAKEGESVKTVLRFLEALRER</sequence>
<feature type="region of interest" description="Disordered" evidence="2">
    <location>
        <begin position="1"/>
        <end position="166"/>
    </location>
</feature>
<name>A0AAD7EZA4_9AGAR</name>
<evidence type="ECO:0000256" key="2">
    <source>
        <dbReference type="SAM" id="MobiDB-lite"/>
    </source>
</evidence>
<dbReference type="PANTHER" id="PTHR22100:SF13">
    <property type="entry name" value="WINGS APART-LIKE PROTEIN HOMOLOG"/>
    <property type="match status" value="1"/>
</dbReference>
<accession>A0AAD7EZA4</accession>
<comment type="similarity">
    <text evidence="1">Belongs to the WAPL family.</text>
</comment>
<feature type="compositionally biased region" description="Basic and acidic residues" evidence="2">
    <location>
        <begin position="619"/>
        <end position="631"/>
    </location>
</feature>
<dbReference type="InterPro" id="IPR039874">
    <property type="entry name" value="WAPL"/>
</dbReference>
<dbReference type="Proteomes" id="UP001218218">
    <property type="component" value="Unassembled WGS sequence"/>
</dbReference>
<feature type="region of interest" description="Disordered" evidence="2">
    <location>
        <begin position="619"/>
        <end position="673"/>
    </location>
</feature>
<proteinExistence type="inferred from homology"/>
<organism evidence="4 5">
    <name type="scientific">Mycena albidolilacea</name>
    <dbReference type="NCBI Taxonomy" id="1033008"/>
    <lineage>
        <taxon>Eukaryota</taxon>
        <taxon>Fungi</taxon>
        <taxon>Dikarya</taxon>
        <taxon>Basidiomycota</taxon>
        <taxon>Agaricomycotina</taxon>
        <taxon>Agaricomycetes</taxon>
        <taxon>Agaricomycetidae</taxon>
        <taxon>Agaricales</taxon>
        <taxon>Marasmiineae</taxon>
        <taxon>Mycenaceae</taxon>
        <taxon>Mycena</taxon>
    </lineage>
</organism>
<feature type="compositionally biased region" description="Polar residues" evidence="2">
    <location>
        <begin position="1"/>
        <end position="10"/>
    </location>
</feature>
<dbReference type="AlphaFoldDB" id="A0AAD7EZA4"/>
<feature type="compositionally biased region" description="Acidic residues" evidence="2">
    <location>
        <begin position="38"/>
        <end position="51"/>
    </location>
</feature>
<evidence type="ECO:0000256" key="1">
    <source>
        <dbReference type="ARBA" id="ARBA00006854"/>
    </source>
</evidence>
<dbReference type="EMBL" id="JARIHO010000009">
    <property type="protein sequence ID" value="KAJ7355802.1"/>
    <property type="molecule type" value="Genomic_DNA"/>
</dbReference>
<reference evidence="4" key="1">
    <citation type="submission" date="2023-03" db="EMBL/GenBank/DDBJ databases">
        <title>Massive genome expansion in bonnet fungi (Mycena s.s.) driven by repeated elements and novel gene families across ecological guilds.</title>
        <authorList>
            <consortium name="Lawrence Berkeley National Laboratory"/>
            <person name="Harder C.B."/>
            <person name="Miyauchi S."/>
            <person name="Viragh M."/>
            <person name="Kuo A."/>
            <person name="Thoen E."/>
            <person name="Andreopoulos B."/>
            <person name="Lu D."/>
            <person name="Skrede I."/>
            <person name="Drula E."/>
            <person name="Henrissat B."/>
            <person name="Morin E."/>
            <person name="Kohler A."/>
            <person name="Barry K."/>
            <person name="LaButti K."/>
            <person name="Morin E."/>
            <person name="Salamov A."/>
            <person name="Lipzen A."/>
            <person name="Mereny Z."/>
            <person name="Hegedus B."/>
            <person name="Baldrian P."/>
            <person name="Stursova M."/>
            <person name="Weitz H."/>
            <person name="Taylor A."/>
            <person name="Grigoriev I.V."/>
            <person name="Nagy L.G."/>
            <person name="Martin F."/>
            <person name="Kauserud H."/>
        </authorList>
    </citation>
    <scope>NUCLEOTIDE SEQUENCE</scope>
    <source>
        <strain evidence="4">CBHHK002</strain>
    </source>
</reference>
<dbReference type="PANTHER" id="PTHR22100">
    <property type="entry name" value="WINGS APART-LIKE PROTEIN HOMOLOG"/>
    <property type="match status" value="1"/>
</dbReference>
<dbReference type="Gene3D" id="1.25.10.10">
    <property type="entry name" value="Leucine-rich Repeat Variant"/>
    <property type="match status" value="1"/>
</dbReference>
<feature type="compositionally biased region" description="Basic residues" evidence="2">
    <location>
        <begin position="646"/>
        <end position="655"/>
    </location>
</feature>
<comment type="caution">
    <text evidence="4">The sequence shown here is derived from an EMBL/GenBank/DDBJ whole genome shotgun (WGS) entry which is preliminary data.</text>
</comment>
<gene>
    <name evidence="4" type="ORF">DFH08DRAFT_955253</name>
</gene>
<evidence type="ECO:0000313" key="4">
    <source>
        <dbReference type="EMBL" id="KAJ7355802.1"/>
    </source>
</evidence>
<protein>
    <recommendedName>
        <fullName evidence="3">Wings apart-like protein C-terminal domain-containing protein</fullName>
    </recommendedName>
</protein>
<keyword evidence="5" id="KW-1185">Reference proteome</keyword>
<evidence type="ECO:0000313" key="5">
    <source>
        <dbReference type="Proteomes" id="UP001218218"/>
    </source>
</evidence>
<dbReference type="InterPro" id="IPR011989">
    <property type="entry name" value="ARM-like"/>
</dbReference>
<feature type="compositionally biased region" description="Pro residues" evidence="2">
    <location>
        <begin position="127"/>
        <end position="138"/>
    </location>
</feature>
<feature type="region of interest" description="Disordered" evidence="2">
    <location>
        <begin position="199"/>
        <end position="250"/>
    </location>
</feature>
<feature type="compositionally biased region" description="Polar residues" evidence="2">
    <location>
        <begin position="215"/>
        <end position="226"/>
    </location>
</feature>